<dbReference type="EMBL" id="MKGQ01000010">
    <property type="protein sequence ID" value="OKP03256.1"/>
    <property type="molecule type" value="Genomic_DNA"/>
</dbReference>
<comment type="caution">
    <text evidence="2">The sequence shown here is derived from an EMBL/GenBank/DDBJ whole genome shotgun (WGS) entry which is preliminary data.</text>
</comment>
<dbReference type="Proteomes" id="UP000186268">
    <property type="component" value="Unassembled WGS sequence"/>
</dbReference>
<dbReference type="OrthoDB" id="6638526at2"/>
<keyword evidence="1" id="KW-0472">Membrane</keyword>
<accession>A0A1Q5TSQ4</accession>
<dbReference type="RefSeq" id="WP_074023516.1">
    <property type="nucleotide sequence ID" value="NZ_CAWNAG010000002.1"/>
</dbReference>
<evidence type="ECO:0000256" key="1">
    <source>
        <dbReference type="SAM" id="Phobius"/>
    </source>
</evidence>
<feature type="transmembrane region" description="Helical" evidence="1">
    <location>
        <begin position="83"/>
        <end position="106"/>
    </location>
</feature>
<evidence type="ECO:0000313" key="3">
    <source>
        <dbReference type="Proteomes" id="UP000186268"/>
    </source>
</evidence>
<evidence type="ECO:0000313" key="2">
    <source>
        <dbReference type="EMBL" id="OKP03256.1"/>
    </source>
</evidence>
<reference evidence="2 3" key="1">
    <citation type="submission" date="2016-09" db="EMBL/GenBank/DDBJ databases">
        <title>Xenorhabdus thuongxuanensis sp. nov. and Xenorhabdus eapokensis sp. nov., isolated from Steinernema species.</title>
        <authorList>
            <person name="Kaempfer P."/>
            <person name="Tobias N.J."/>
            <person name="Phan Ke L."/>
            <person name="Bode H.B."/>
            <person name="Glaeser S.P."/>
        </authorList>
    </citation>
    <scope>NUCLEOTIDE SEQUENCE [LARGE SCALE GENOMIC DNA]</scope>
    <source>
        <strain evidence="2 3">DL20</strain>
    </source>
</reference>
<proteinExistence type="predicted"/>
<sequence length="168" mass="19634">MKTITLITTIIVAFFLGFLLMYFLTKMANLNSSSTPWILVTLLLFPSNYCIQARWKITESNEYTALTRNELRRLERIINMKKLRLTTLIGFYIFSATVIVFIFVLIDNSPEHFEYLISLCCGLVFSSLSSFIYIKSVMDETQRFKSIMLHRAEEDKKTNELLESLKKD</sequence>
<gene>
    <name evidence="2" type="ORF">Xedl_01852</name>
</gene>
<name>A0A1Q5TSQ4_9GAMM</name>
<feature type="transmembrane region" description="Helical" evidence="1">
    <location>
        <begin position="112"/>
        <end position="134"/>
    </location>
</feature>
<protein>
    <submittedName>
        <fullName evidence="2">Uncharacterized protein</fullName>
    </submittedName>
</protein>
<keyword evidence="3" id="KW-1185">Reference proteome</keyword>
<dbReference type="AlphaFoldDB" id="A0A1Q5TSQ4"/>
<organism evidence="2 3">
    <name type="scientific">Xenorhabdus eapokensis</name>
    <dbReference type="NCBI Taxonomy" id="1873482"/>
    <lineage>
        <taxon>Bacteria</taxon>
        <taxon>Pseudomonadati</taxon>
        <taxon>Pseudomonadota</taxon>
        <taxon>Gammaproteobacteria</taxon>
        <taxon>Enterobacterales</taxon>
        <taxon>Morganellaceae</taxon>
        <taxon>Xenorhabdus</taxon>
    </lineage>
</organism>
<feature type="transmembrane region" description="Helical" evidence="1">
    <location>
        <begin position="6"/>
        <end position="24"/>
    </location>
</feature>
<keyword evidence="1" id="KW-0812">Transmembrane</keyword>
<keyword evidence="1" id="KW-1133">Transmembrane helix</keyword>